<gene>
    <name evidence="1" type="ORF">ARMOST_17638</name>
</gene>
<dbReference type="OrthoDB" id="2992317at2759"/>
<keyword evidence="2" id="KW-1185">Reference proteome</keyword>
<reference evidence="2" key="1">
    <citation type="journal article" date="2017" name="Nat. Ecol. Evol.">
        <title>Genome expansion and lineage-specific genetic innovations in the forest pathogenic fungi Armillaria.</title>
        <authorList>
            <person name="Sipos G."/>
            <person name="Prasanna A.N."/>
            <person name="Walter M.C."/>
            <person name="O'Connor E."/>
            <person name="Balint B."/>
            <person name="Krizsan K."/>
            <person name="Kiss B."/>
            <person name="Hess J."/>
            <person name="Varga T."/>
            <person name="Slot J."/>
            <person name="Riley R."/>
            <person name="Boka B."/>
            <person name="Rigling D."/>
            <person name="Barry K."/>
            <person name="Lee J."/>
            <person name="Mihaltcheva S."/>
            <person name="LaButti K."/>
            <person name="Lipzen A."/>
            <person name="Waldron R."/>
            <person name="Moloney N.M."/>
            <person name="Sperisen C."/>
            <person name="Kredics L."/>
            <person name="Vagvoelgyi C."/>
            <person name="Patrignani A."/>
            <person name="Fitzpatrick D."/>
            <person name="Nagy I."/>
            <person name="Doyle S."/>
            <person name="Anderson J.B."/>
            <person name="Grigoriev I.V."/>
            <person name="Gueldener U."/>
            <person name="Muensterkoetter M."/>
            <person name="Nagy L.G."/>
        </authorList>
    </citation>
    <scope>NUCLEOTIDE SEQUENCE [LARGE SCALE GENOMIC DNA]</scope>
    <source>
        <strain evidence="2">C18/9</strain>
    </source>
</reference>
<accession>A0A284RZJ0</accession>
<name>A0A284RZJ0_ARMOS</name>
<proteinExistence type="predicted"/>
<dbReference type="EMBL" id="FUEG01000022">
    <property type="protein sequence ID" value="SJL14183.1"/>
    <property type="molecule type" value="Genomic_DNA"/>
</dbReference>
<protein>
    <submittedName>
        <fullName evidence="1">Uncharacterized protein</fullName>
    </submittedName>
</protein>
<dbReference type="AlphaFoldDB" id="A0A284RZJ0"/>
<evidence type="ECO:0000313" key="1">
    <source>
        <dbReference type="EMBL" id="SJL14183.1"/>
    </source>
</evidence>
<evidence type="ECO:0000313" key="2">
    <source>
        <dbReference type="Proteomes" id="UP000219338"/>
    </source>
</evidence>
<dbReference type="Proteomes" id="UP000219338">
    <property type="component" value="Unassembled WGS sequence"/>
</dbReference>
<organism evidence="1 2">
    <name type="scientific">Armillaria ostoyae</name>
    <name type="common">Armillaria root rot fungus</name>
    <dbReference type="NCBI Taxonomy" id="47428"/>
    <lineage>
        <taxon>Eukaryota</taxon>
        <taxon>Fungi</taxon>
        <taxon>Dikarya</taxon>
        <taxon>Basidiomycota</taxon>
        <taxon>Agaricomycotina</taxon>
        <taxon>Agaricomycetes</taxon>
        <taxon>Agaricomycetidae</taxon>
        <taxon>Agaricales</taxon>
        <taxon>Marasmiineae</taxon>
        <taxon>Physalacriaceae</taxon>
        <taxon>Armillaria</taxon>
    </lineage>
</organism>
<sequence length="109" mass="11934">MATATAHLVSKEMVTPHAAVEEENLAETMCRLEMLEAQLANDYGMSGDIDSVEVFGETKARAFTQEDASSLSAMKDLYTLYQLHVLASSTKLSHSLNPEDAPTQRIDTI</sequence>